<dbReference type="SUPFAM" id="SSF46785">
    <property type="entry name" value="Winged helix' DNA-binding domain"/>
    <property type="match status" value="1"/>
</dbReference>
<dbReference type="InterPro" id="IPR036388">
    <property type="entry name" value="WH-like_DNA-bd_sf"/>
</dbReference>
<dbReference type="Proteomes" id="UP000553957">
    <property type="component" value="Unassembled WGS sequence"/>
</dbReference>
<comment type="caution">
    <text evidence="6">The sequence shown here is derived from an EMBL/GenBank/DDBJ whole genome shotgun (WGS) entry which is preliminary data.</text>
</comment>
<dbReference type="SMART" id="SM00344">
    <property type="entry name" value="HTH_ASNC"/>
    <property type="match status" value="1"/>
</dbReference>
<evidence type="ECO:0000313" key="8">
    <source>
        <dbReference type="Proteomes" id="UP000553957"/>
    </source>
</evidence>
<gene>
    <name evidence="5" type="ORF">HNR71_005960</name>
    <name evidence="6" type="ORF">HPO96_33560</name>
</gene>
<evidence type="ECO:0000256" key="2">
    <source>
        <dbReference type="ARBA" id="ARBA00023125"/>
    </source>
</evidence>
<evidence type="ECO:0000313" key="7">
    <source>
        <dbReference type="Proteomes" id="UP000534306"/>
    </source>
</evidence>
<sequence length="177" mass="18908">MRSTIGIQSDSEPKNLPKQVLQSGALDSVDEQLLARLAGDGRATNSELSQAAGIAPSTAHGRVRSLLDRGVIAGFHAAVDQSAIGNGLQAMIGVTLRAGLRQESLSQFTRSIRGLPQVVQLFFVGGTDDFLLHVAVPDSSELRRFVVDHLSGERSVASTRTSVIFEYHRNVVAAAFE</sequence>
<dbReference type="PANTHER" id="PTHR30154">
    <property type="entry name" value="LEUCINE-RESPONSIVE REGULATORY PROTEIN"/>
    <property type="match status" value="1"/>
</dbReference>
<reference evidence="5 8" key="2">
    <citation type="submission" date="2020-08" db="EMBL/GenBank/DDBJ databases">
        <title>Sequencing the genomes of 1000 actinobacteria strains.</title>
        <authorList>
            <person name="Klenk H.-P."/>
        </authorList>
    </citation>
    <scope>NUCLEOTIDE SEQUENCE [LARGE SCALE GENOMIC DNA]</scope>
    <source>
        <strain evidence="5 8">DSM 15626</strain>
    </source>
</reference>
<protein>
    <submittedName>
        <fullName evidence="5">DNA-binding Lrp family transcriptional regulator</fullName>
    </submittedName>
    <submittedName>
        <fullName evidence="6">Lrp/AsnC family transcriptional regulator</fullName>
    </submittedName>
</protein>
<accession>A0A7Y4L6D5</accession>
<organism evidence="6 7">
    <name type="scientific">Kribbella sandramycini</name>
    <dbReference type="NCBI Taxonomy" id="60450"/>
    <lineage>
        <taxon>Bacteria</taxon>
        <taxon>Bacillati</taxon>
        <taxon>Actinomycetota</taxon>
        <taxon>Actinomycetes</taxon>
        <taxon>Propionibacteriales</taxon>
        <taxon>Kribbellaceae</taxon>
        <taxon>Kribbella</taxon>
    </lineage>
</organism>
<keyword evidence="2 5" id="KW-0238">DNA-binding</keyword>
<feature type="domain" description="HTH asnC-type" evidence="4">
    <location>
        <begin position="26"/>
        <end position="87"/>
    </location>
</feature>
<reference evidence="6 7" key="1">
    <citation type="submission" date="2020-05" db="EMBL/GenBank/DDBJ databases">
        <title>Genome sequence of Kribbella sandramycini ATCC 39419.</title>
        <authorList>
            <person name="Maclea K.S."/>
            <person name="Fair J.L."/>
        </authorList>
    </citation>
    <scope>NUCLEOTIDE SEQUENCE [LARGE SCALE GENOMIC DNA]</scope>
    <source>
        <strain evidence="6 7">ATCC 39419</strain>
    </source>
</reference>
<keyword evidence="7" id="KW-1185">Reference proteome</keyword>
<evidence type="ECO:0000259" key="4">
    <source>
        <dbReference type="PROSITE" id="PS50956"/>
    </source>
</evidence>
<name>A0A7Y4L6D5_9ACTN</name>
<dbReference type="SUPFAM" id="SSF54909">
    <property type="entry name" value="Dimeric alpha+beta barrel"/>
    <property type="match status" value="1"/>
</dbReference>
<proteinExistence type="predicted"/>
<dbReference type="Gene3D" id="3.30.70.920">
    <property type="match status" value="1"/>
</dbReference>
<dbReference type="InterPro" id="IPR000485">
    <property type="entry name" value="AsnC-type_HTH_dom"/>
</dbReference>
<evidence type="ECO:0000256" key="3">
    <source>
        <dbReference type="ARBA" id="ARBA00023163"/>
    </source>
</evidence>
<dbReference type="AlphaFoldDB" id="A0A7Y4L6D5"/>
<dbReference type="EMBL" id="JABJRC010000011">
    <property type="protein sequence ID" value="NOL45187.1"/>
    <property type="molecule type" value="Genomic_DNA"/>
</dbReference>
<dbReference type="InterPro" id="IPR019887">
    <property type="entry name" value="Tscrpt_reg_AsnC/Lrp_C"/>
</dbReference>
<evidence type="ECO:0000313" key="5">
    <source>
        <dbReference type="EMBL" id="MBB6570323.1"/>
    </source>
</evidence>
<evidence type="ECO:0000313" key="6">
    <source>
        <dbReference type="EMBL" id="NOL45187.1"/>
    </source>
</evidence>
<dbReference type="EMBL" id="JACHKF010000001">
    <property type="protein sequence ID" value="MBB6570323.1"/>
    <property type="molecule type" value="Genomic_DNA"/>
</dbReference>
<dbReference type="Pfam" id="PF01037">
    <property type="entry name" value="AsnC_trans_reg"/>
    <property type="match status" value="1"/>
</dbReference>
<dbReference type="Proteomes" id="UP000534306">
    <property type="component" value="Unassembled WGS sequence"/>
</dbReference>
<dbReference type="GO" id="GO:0005829">
    <property type="term" value="C:cytosol"/>
    <property type="evidence" value="ECO:0007669"/>
    <property type="project" value="TreeGrafter"/>
</dbReference>
<dbReference type="PRINTS" id="PR00033">
    <property type="entry name" value="HTHASNC"/>
</dbReference>
<dbReference type="GO" id="GO:0043200">
    <property type="term" value="P:response to amino acid"/>
    <property type="evidence" value="ECO:0007669"/>
    <property type="project" value="TreeGrafter"/>
</dbReference>
<dbReference type="PANTHER" id="PTHR30154:SF54">
    <property type="entry name" value="POSSIBLE TRANSCRIPTIONAL REGULATORY PROTEIN (PROBABLY LRP_ASNC-FAMILY)"/>
    <property type="match status" value="1"/>
</dbReference>
<dbReference type="Gene3D" id="1.10.10.10">
    <property type="entry name" value="Winged helix-like DNA-binding domain superfamily/Winged helix DNA-binding domain"/>
    <property type="match status" value="1"/>
</dbReference>
<keyword evidence="3" id="KW-0804">Transcription</keyword>
<dbReference type="GO" id="GO:0043565">
    <property type="term" value="F:sequence-specific DNA binding"/>
    <property type="evidence" value="ECO:0007669"/>
    <property type="project" value="InterPro"/>
</dbReference>
<dbReference type="InterPro" id="IPR019888">
    <property type="entry name" value="Tscrpt_reg_AsnC-like"/>
</dbReference>
<dbReference type="InterPro" id="IPR036390">
    <property type="entry name" value="WH_DNA-bd_sf"/>
</dbReference>
<dbReference type="InterPro" id="IPR011008">
    <property type="entry name" value="Dimeric_a/b-barrel"/>
</dbReference>
<keyword evidence="1" id="KW-0805">Transcription regulation</keyword>
<dbReference type="PROSITE" id="PS50956">
    <property type="entry name" value="HTH_ASNC_2"/>
    <property type="match status" value="1"/>
</dbReference>
<dbReference type="Pfam" id="PF13412">
    <property type="entry name" value="HTH_24"/>
    <property type="match status" value="1"/>
</dbReference>
<dbReference type="RefSeq" id="WP_171678444.1">
    <property type="nucleotide sequence ID" value="NZ_BAAAGT010000017.1"/>
</dbReference>
<evidence type="ECO:0000256" key="1">
    <source>
        <dbReference type="ARBA" id="ARBA00023015"/>
    </source>
</evidence>